<name>A7ITL7_PBCVM</name>
<dbReference type="Pfam" id="PF00443">
    <property type="entry name" value="UCH"/>
    <property type="match status" value="1"/>
</dbReference>
<dbReference type="InterPro" id="IPR038765">
    <property type="entry name" value="Papain-like_cys_pep_sf"/>
</dbReference>
<evidence type="ECO:0000313" key="3">
    <source>
        <dbReference type="Proteomes" id="UP000246715"/>
    </source>
</evidence>
<organismHost>
    <name type="scientific">Paramecium bursaria</name>
    <dbReference type="NCBI Taxonomy" id="74790"/>
</organismHost>
<gene>
    <name evidence="2" type="primary">M137L</name>
    <name evidence="2" type="ORF">MT325_M137L</name>
</gene>
<evidence type="ECO:0000313" key="2">
    <source>
        <dbReference type="EMBL" id="ABT13691.1"/>
    </source>
</evidence>
<dbReference type="PANTHER" id="PTHR21646">
    <property type="entry name" value="UBIQUITIN CARBOXYL-TERMINAL HYDROLASE"/>
    <property type="match status" value="1"/>
</dbReference>
<dbReference type="SUPFAM" id="SSF54001">
    <property type="entry name" value="Cysteine proteinases"/>
    <property type="match status" value="1"/>
</dbReference>
<dbReference type="InterPro" id="IPR050185">
    <property type="entry name" value="Ub_carboxyl-term_hydrolase"/>
</dbReference>
<accession>A7ITL7</accession>
<dbReference type="GO" id="GO:0016579">
    <property type="term" value="P:protein deubiquitination"/>
    <property type="evidence" value="ECO:0007669"/>
    <property type="project" value="InterPro"/>
</dbReference>
<feature type="domain" description="USP" evidence="1">
    <location>
        <begin position="2"/>
        <end position="278"/>
    </location>
</feature>
<dbReference type="Gene3D" id="3.90.70.10">
    <property type="entry name" value="Cysteine proteinases"/>
    <property type="match status" value="1"/>
</dbReference>
<dbReference type="InterPro" id="IPR001394">
    <property type="entry name" value="Peptidase_C19_UCH"/>
</dbReference>
<dbReference type="InterPro" id="IPR028889">
    <property type="entry name" value="USP"/>
</dbReference>
<reference evidence="2 3" key="1">
    <citation type="journal article" date="2007" name="Virology">
        <title>Sequence and annotation of the 314-kb MT325 and the 321-kb FR483 viruses that infect Chlorella Pbi.</title>
        <authorList>
            <person name="Fitzgerald L.A."/>
            <person name="Graves M.V."/>
            <person name="Li X."/>
            <person name="Feldblyum T."/>
            <person name="Hartigan J."/>
            <person name="Van Etten J.L."/>
        </authorList>
    </citation>
    <scope>NUCLEOTIDE SEQUENCE [LARGE SCALE GENOMIC DNA]</scope>
    <source>
        <strain evidence="2 3">MT325</strain>
    </source>
</reference>
<dbReference type="EMBL" id="DQ491001">
    <property type="protein sequence ID" value="ABT13691.1"/>
    <property type="molecule type" value="Genomic_DNA"/>
</dbReference>
<dbReference type="GO" id="GO:0004843">
    <property type="term" value="F:cysteine-type deubiquitinase activity"/>
    <property type="evidence" value="ECO:0007669"/>
    <property type="project" value="InterPro"/>
</dbReference>
<proteinExistence type="predicted"/>
<dbReference type="PROSITE" id="PS50235">
    <property type="entry name" value="USP_3"/>
    <property type="match status" value="1"/>
</dbReference>
<sequence>MLTFINTSNRCWFNAAIQAILHVPQLANIMRESVYQKMLFTKRKNAATFADELSKLTKTYWDSFEHENSADISALLEIFTKINRNFAGKKQYDATECFLKIIETLETAFVPKPPAPLPDTCDTEEWLSYTGDFAPTFISDIFLGQAKQQLSDGSTTFNHFTGIMVSGQHSTIEKGIGEFLNDPDTGIVRNVTKFPLILPVIFQRSEERSFVDYNTTLQLESANYDLFSILLHVNNSHWVTLAKGPSGWNLFDDEKITSITDINALIQRDAIMLLFKKTN</sequence>
<dbReference type="Proteomes" id="UP000246715">
    <property type="component" value="Segment"/>
</dbReference>
<evidence type="ECO:0000259" key="1">
    <source>
        <dbReference type="PROSITE" id="PS50235"/>
    </source>
</evidence>
<protein>
    <submittedName>
        <fullName evidence="2">Uncharacterized protein M137L</fullName>
    </submittedName>
</protein>
<organism evidence="2 3">
    <name type="scientific">Paramecium bursaria Chlorella virus MT325</name>
    <name type="common">PBCV-MT325</name>
    <dbReference type="NCBI Taxonomy" id="346932"/>
    <lineage>
        <taxon>Viruses</taxon>
        <taxon>Varidnaviria</taxon>
        <taxon>Bamfordvirae</taxon>
        <taxon>Nucleocytoviricota</taxon>
        <taxon>Megaviricetes</taxon>
        <taxon>Algavirales</taxon>
        <taxon>Phycodnaviridae</taxon>
        <taxon>Chlorovirus</taxon>
        <taxon>Chlorovirus conductrix</taxon>
        <taxon>Paramecium bursaria Chlorella virus A1</taxon>
    </lineage>
</organism>